<organism evidence="4 5">
    <name type="scientific">Psilocybe cyanescens</name>
    <dbReference type="NCBI Taxonomy" id="93625"/>
    <lineage>
        <taxon>Eukaryota</taxon>
        <taxon>Fungi</taxon>
        <taxon>Dikarya</taxon>
        <taxon>Basidiomycota</taxon>
        <taxon>Agaricomycotina</taxon>
        <taxon>Agaricomycetes</taxon>
        <taxon>Agaricomycetidae</taxon>
        <taxon>Agaricales</taxon>
        <taxon>Agaricineae</taxon>
        <taxon>Strophariaceae</taxon>
        <taxon>Psilocybe</taxon>
    </lineage>
</organism>
<dbReference type="PANTHER" id="PTHR33119:SF1">
    <property type="entry name" value="FE2OG DIOXYGENASE DOMAIN-CONTAINING PROTEIN"/>
    <property type="match status" value="1"/>
</dbReference>
<evidence type="ECO:0000259" key="2">
    <source>
        <dbReference type="Pfam" id="PF14033"/>
    </source>
</evidence>
<dbReference type="STRING" id="93625.A0A409WJB8"/>
<dbReference type="InterPro" id="IPR049192">
    <property type="entry name" value="DUF4246_C"/>
</dbReference>
<name>A0A409WJB8_PSICY</name>
<keyword evidence="5" id="KW-1185">Reference proteome</keyword>
<dbReference type="EMBL" id="NHYD01003412">
    <property type="protein sequence ID" value="PPQ78623.1"/>
    <property type="molecule type" value="Genomic_DNA"/>
</dbReference>
<accession>A0A409WJB8</accession>
<reference evidence="4 5" key="1">
    <citation type="journal article" date="2018" name="Evol. Lett.">
        <title>Horizontal gene cluster transfer increased hallucinogenic mushroom diversity.</title>
        <authorList>
            <person name="Reynolds H.T."/>
            <person name="Vijayakumar V."/>
            <person name="Gluck-Thaler E."/>
            <person name="Korotkin H.B."/>
            <person name="Matheny P.B."/>
            <person name="Slot J.C."/>
        </authorList>
    </citation>
    <scope>NUCLEOTIDE SEQUENCE [LARGE SCALE GENOMIC DNA]</scope>
    <source>
        <strain evidence="4 5">2631</strain>
    </source>
</reference>
<feature type="region of interest" description="Disordered" evidence="1">
    <location>
        <begin position="324"/>
        <end position="357"/>
    </location>
</feature>
<evidence type="ECO:0000313" key="4">
    <source>
        <dbReference type="EMBL" id="PPQ78623.1"/>
    </source>
</evidence>
<dbReference type="PANTHER" id="PTHR33119">
    <property type="entry name" value="IFI3P"/>
    <property type="match status" value="1"/>
</dbReference>
<protein>
    <submittedName>
        <fullName evidence="4">Uncharacterized protein</fullName>
    </submittedName>
</protein>
<sequence length="585" mass="67047">MAMSTNSTPLPGRDKSIDYISEPDRAFRSLLIDFDNAELPITTLREITMLRFMDDITDKPEWNIHINDPEVSAKWREEAVSSSDDFTPNMMEWCIAELRYKASLIPHDAADKQPPIFVFNGDVVKSDTALSVELKQALQEAVIKFEHGIPANLKDYRPDSDGKVWDVVHPSLFPLIYGRTRVLEMGTTAINLNDCLERSGEGNIVNYPGKSKVKRQLYADELPFSEKFQWLPCEVDISGDEPRYVLPFFFNLRYVYEKQYVHLNLFRINSYINNLHPSEKPLYDLLEKVIGASIPLWDLTLAPTRRRPYDFAFRIPYDIDTNSHVREDSEGESGSEVDEAEDGGEHSSQADIRPEPKLPFAPLASPTQLSLKEEYGHLQVIVQLTNIELTPEKPAHEDNFWNIQTPLNEHIVASSLYVYSCSNVKPFAIGFRQIFPKSDSELDRDYRPNDPRWLTTIFGVEEDTQAVQVLGAVSTPEGRVLTFPNILQYSMEPVELEDPSKPGHLKFVVLYLVDPNIRIISTAHVPCQRRNWLEEVDIQQSEPVPSDFPISLQDAKLLREELMNEREDFASEFESKIEVIGNNFY</sequence>
<dbReference type="InParanoid" id="A0A409WJB8"/>
<evidence type="ECO:0000313" key="5">
    <source>
        <dbReference type="Proteomes" id="UP000283269"/>
    </source>
</evidence>
<dbReference type="OrthoDB" id="415532at2759"/>
<proteinExistence type="predicted"/>
<dbReference type="InterPro" id="IPR025340">
    <property type="entry name" value="DUF4246"/>
</dbReference>
<evidence type="ECO:0000259" key="3">
    <source>
        <dbReference type="Pfam" id="PF21666"/>
    </source>
</evidence>
<feature type="compositionally biased region" description="Acidic residues" evidence="1">
    <location>
        <begin position="329"/>
        <end position="342"/>
    </location>
</feature>
<gene>
    <name evidence="4" type="ORF">CVT25_010587</name>
</gene>
<dbReference type="Pfam" id="PF21666">
    <property type="entry name" value="DUF4246_N"/>
    <property type="match status" value="1"/>
</dbReference>
<evidence type="ECO:0000256" key="1">
    <source>
        <dbReference type="SAM" id="MobiDB-lite"/>
    </source>
</evidence>
<dbReference type="InterPro" id="IPR049207">
    <property type="entry name" value="DUF4246_N"/>
</dbReference>
<dbReference type="AlphaFoldDB" id="A0A409WJB8"/>
<comment type="caution">
    <text evidence="4">The sequence shown here is derived from an EMBL/GenBank/DDBJ whole genome shotgun (WGS) entry which is preliminary data.</text>
</comment>
<feature type="domain" description="DUF4246" evidence="2">
    <location>
        <begin position="89"/>
        <end position="535"/>
    </location>
</feature>
<feature type="domain" description="DUF4246" evidence="3">
    <location>
        <begin position="19"/>
        <end position="78"/>
    </location>
</feature>
<dbReference type="Proteomes" id="UP000283269">
    <property type="component" value="Unassembled WGS sequence"/>
</dbReference>
<dbReference type="Pfam" id="PF14033">
    <property type="entry name" value="DUF4246"/>
    <property type="match status" value="1"/>
</dbReference>